<dbReference type="InterPro" id="IPR011008">
    <property type="entry name" value="Dimeric_a/b-barrel"/>
</dbReference>
<dbReference type="Gene3D" id="3.30.70.100">
    <property type="match status" value="1"/>
</dbReference>
<accession>A0ABU0FFP3</accession>
<evidence type="ECO:0008006" key="3">
    <source>
        <dbReference type="Google" id="ProtNLM"/>
    </source>
</evidence>
<protein>
    <recommendedName>
        <fullName evidence="3">DUF1330 domain-containing protein</fullName>
    </recommendedName>
</protein>
<gene>
    <name evidence="1" type="ORF">J3R73_003217</name>
</gene>
<comment type="caution">
    <text evidence="1">The sequence shown here is derived from an EMBL/GenBank/DDBJ whole genome shotgun (WGS) entry which is preliminary data.</text>
</comment>
<evidence type="ECO:0000313" key="1">
    <source>
        <dbReference type="EMBL" id="MDQ0393425.1"/>
    </source>
</evidence>
<sequence>MPISSPHADVALRHLEPSRKAGGLFMQRGLEGIVTMLNLLRFREVADYTDHPELAPVSPISGAQAFDRYIRHTLPYLRESGGDVLFLGSGGPFLIGPESERWDKAMLVRQKSVSSFLAFASHGPYLAGLGHRMAALEDSRLLPLVEETLPVATGDPLPGRSLRRPPLS</sequence>
<keyword evidence="2" id="KW-1185">Reference proteome</keyword>
<dbReference type="Proteomes" id="UP001237448">
    <property type="component" value="Unassembled WGS sequence"/>
</dbReference>
<dbReference type="SUPFAM" id="SSF54909">
    <property type="entry name" value="Dimeric alpha+beta barrel"/>
    <property type="match status" value="1"/>
</dbReference>
<organism evidence="1 2">
    <name type="scientific">Labrys monachus</name>
    <dbReference type="NCBI Taxonomy" id="217067"/>
    <lineage>
        <taxon>Bacteria</taxon>
        <taxon>Pseudomonadati</taxon>
        <taxon>Pseudomonadota</taxon>
        <taxon>Alphaproteobacteria</taxon>
        <taxon>Hyphomicrobiales</taxon>
        <taxon>Xanthobacteraceae</taxon>
        <taxon>Labrys</taxon>
    </lineage>
</organism>
<proteinExistence type="predicted"/>
<dbReference type="EMBL" id="JAUSVK010000001">
    <property type="protein sequence ID" value="MDQ0393425.1"/>
    <property type="molecule type" value="Genomic_DNA"/>
</dbReference>
<evidence type="ECO:0000313" key="2">
    <source>
        <dbReference type="Proteomes" id="UP001237448"/>
    </source>
</evidence>
<dbReference type="RefSeq" id="WP_307428741.1">
    <property type="nucleotide sequence ID" value="NZ_JAUSVK010000001.1"/>
</dbReference>
<name>A0ABU0FFP3_9HYPH</name>
<reference evidence="1 2" key="1">
    <citation type="submission" date="2023-07" db="EMBL/GenBank/DDBJ databases">
        <title>Genomic Encyclopedia of Type Strains, Phase IV (KMG-IV): sequencing the most valuable type-strain genomes for metagenomic binning, comparative biology and taxonomic classification.</title>
        <authorList>
            <person name="Goeker M."/>
        </authorList>
    </citation>
    <scope>NUCLEOTIDE SEQUENCE [LARGE SCALE GENOMIC DNA]</scope>
    <source>
        <strain evidence="1 2">DSM 5896</strain>
    </source>
</reference>